<keyword evidence="2" id="KW-0560">Oxidoreductase</keyword>
<comment type="similarity">
    <text evidence="1">Belongs to the short-chain dehydrogenases/reductases (SDR) family.</text>
</comment>
<evidence type="ECO:0000313" key="3">
    <source>
        <dbReference type="EMBL" id="QGQ95950.1"/>
    </source>
</evidence>
<dbReference type="PRINTS" id="PR00080">
    <property type="entry name" value="SDRFAMILY"/>
</dbReference>
<accession>A0A6B8RI72</accession>
<name>A0A6B8RI72_9BACL</name>
<dbReference type="FunFam" id="3.40.50.720:FF:000084">
    <property type="entry name" value="Short-chain dehydrogenase reductase"/>
    <property type="match status" value="1"/>
</dbReference>
<dbReference type="Pfam" id="PF13561">
    <property type="entry name" value="adh_short_C2"/>
    <property type="match status" value="1"/>
</dbReference>
<dbReference type="AlphaFoldDB" id="A0A6B8RI72"/>
<dbReference type="InterPro" id="IPR036291">
    <property type="entry name" value="NAD(P)-bd_dom_sf"/>
</dbReference>
<evidence type="ECO:0000256" key="2">
    <source>
        <dbReference type="ARBA" id="ARBA00023002"/>
    </source>
</evidence>
<reference evidence="4" key="1">
    <citation type="submission" date="2018-11" db="EMBL/GenBank/DDBJ databases">
        <title>Complete genome sequence of Paenibacillus sp. ML311-T8.</title>
        <authorList>
            <person name="Nam Y.-D."/>
            <person name="Kang J."/>
            <person name="Chung W.-H."/>
            <person name="Park Y.S."/>
        </authorList>
    </citation>
    <scope>NUCLEOTIDE SEQUENCE [LARGE SCALE GENOMIC DNA]</scope>
    <source>
        <strain evidence="4">ML311-T8</strain>
    </source>
</reference>
<dbReference type="PANTHER" id="PTHR43639">
    <property type="entry name" value="OXIDOREDUCTASE, SHORT-CHAIN DEHYDROGENASE/REDUCTASE FAMILY (AFU_ORTHOLOGUE AFUA_5G02870)"/>
    <property type="match status" value="1"/>
</dbReference>
<dbReference type="KEGG" id="ppsc:EHS13_14245"/>
<proteinExistence type="inferred from homology"/>
<gene>
    <name evidence="3" type="ORF">EHS13_14245</name>
</gene>
<dbReference type="OrthoDB" id="9803333at2"/>
<keyword evidence="4" id="KW-1185">Reference proteome</keyword>
<evidence type="ECO:0000313" key="4">
    <source>
        <dbReference type="Proteomes" id="UP000426246"/>
    </source>
</evidence>
<dbReference type="Gene3D" id="3.40.50.720">
    <property type="entry name" value="NAD(P)-binding Rossmann-like Domain"/>
    <property type="match status" value="1"/>
</dbReference>
<dbReference type="GO" id="GO:0016491">
    <property type="term" value="F:oxidoreductase activity"/>
    <property type="evidence" value="ECO:0007669"/>
    <property type="project" value="UniProtKB-KW"/>
</dbReference>
<dbReference type="PRINTS" id="PR00081">
    <property type="entry name" value="GDHRDH"/>
</dbReference>
<dbReference type="SUPFAM" id="SSF51735">
    <property type="entry name" value="NAD(P)-binding Rossmann-fold domains"/>
    <property type="match status" value="1"/>
</dbReference>
<dbReference type="NCBIfam" id="NF005559">
    <property type="entry name" value="PRK07231.1"/>
    <property type="match status" value="1"/>
</dbReference>
<evidence type="ECO:0000256" key="1">
    <source>
        <dbReference type="ARBA" id="ARBA00006484"/>
    </source>
</evidence>
<dbReference type="Proteomes" id="UP000426246">
    <property type="component" value="Chromosome"/>
</dbReference>
<dbReference type="EMBL" id="CP034235">
    <property type="protein sequence ID" value="QGQ95950.1"/>
    <property type="molecule type" value="Genomic_DNA"/>
</dbReference>
<dbReference type="InterPro" id="IPR002347">
    <property type="entry name" value="SDR_fam"/>
</dbReference>
<dbReference type="RefSeq" id="WP_155700986.1">
    <property type="nucleotide sequence ID" value="NZ_CP034235.1"/>
</dbReference>
<dbReference type="PANTHER" id="PTHR43639:SF1">
    <property type="entry name" value="SHORT-CHAIN DEHYDROGENASE_REDUCTASE FAMILY PROTEIN"/>
    <property type="match status" value="1"/>
</dbReference>
<sequence length="254" mass="27752">MIGKVAIVTGGASGIGRGIVEVLLREGCKVMIADWNEQLGEQTVRELSVNEDHITFIRTDVSKADDIQNVIDRTLERWGVLDILVNNVGTHYYRNIENVTLDEWDKVIGTDLRGHFLFVQKVLPHMKAKRSGAIVNIASVHALQTAKLFTVYAAIKGGIVAMSRAMALECAPFGIRVNSVLPGMTRNNGVEERLNKLSPELRESKERDMAFNIPLGRIAEAVEIGEAVAFLASNRASFITGSSLVVDGGESSHL</sequence>
<organism evidence="3 4">
    <name type="scientific">Paenibacillus psychroresistens</name>
    <dbReference type="NCBI Taxonomy" id="1778678"/>
    <lineage>
        <taxon>Bacteria</taxon>
        <taxon>Bacillati</taxon>
        <taxon>Bacillota</taxon>
        <taxon>Bacilli</taxon>
        <taxon>Bacillales</taxon>
        <taxon>Paenibacillaceae</taxon>
        <taxon>Paenibacillus</taxon>
    </lineage>
</organism>
<dbReference type="GO" id="GO:0008206">
    <property type="term" value="P:bile acid metabolic process"/>
    <property type="evidence" value="ECO:0007669"/>
    <property type="project" value="UniProtKB-ARBA"/>
</dbReference>
<protein>
    <submittedName>
        <fullName evidence="3">SDR family oxidoreductase</fullName>
    </submittedName>
</protein>
<dbReference type="CDD" id="cd05233">
    <property type="entry name" value="SDR_c"/>
    <property type="match status" value="1"/>
</dbReference>